<keyword evidence="7" id="KW-1185">Reference proteome</keyword>
<organism evidence="6 7">
    <name type="scientific">Jeotgalibacillus marinus</name>
    <dbReference type="NCBI Taxonomy" id="86667"/>
    <lineage>
        <taxon>Bacteria</taxon>
        <taxon>Bacillati</taxon>
        <taxon>Bacillota</taxon>
        <taxon>Bacilli</taxon>
        <taxon>Bacillales</taxon>
        <taxon>Caryophanaceae</taxon>
        <taxon>Jeotgalibacillus</taxon>
    </lineage>
</organism>
<dbReference type="RefSeq" id="WP_367779065.1">
    <property type="nucleotide sequence ID" value="NZ_JBFMIA010000004.1"/>
</dbReference>
<comment type="catalytic activity">
    <reaction evidence="1 4">
        <text>a uridine in RNA = a pseudouridine in RNA</text>
        <dbReference type="Rhea" id="RHEA:48348"/>
        <dbReference type="Rhea" id="RHEA-COMP:12068"/>
        <dbReference type="Rhea" id="RHEA-COMP:12069"/>
        <dbReference type="ChEBI" id="CHEBI:65314"/>
        <dbReference type="ChEBI" id="CHEBI:65315"/>
    </reaction>
</comment>
<sequence length="297" mass="33433">MNERFTMQWVVEANEDKLLLRDYLKQKNISKRALTGVKFGGGEIEVNGHVATVRKSLTQGDVVKITFPCEKRSATLIGEEIPLKILYEDEAILVINKPPFMNTIPSREHPNGSIANAIIGHYTNHNYPSAVHIVTRLDRNTSGLMLIAKHSHAHHILSKDQQRGDIIRTYLAIVHGVVDPLSGVIKEPIGRKNSSIIEREVREDGQRAITHYEVKKVFGASCLVGLKLETGRTHQIRVHMRHIGHPIVGDDLYGGKVDLMARQALHCAELQLLHPNTGEYVCFREDLPDDMKNFLNN</sequence>
<dbReference type="InterPro" id="IPR006145">
    <property type="entry name" value="PsdUridine_synth_RsuA/RluA"/>
</dbReference>
<dbReference type="PROSITE" id="PS50889">
    <property type="entry name" value="S4"/>
    <property type="match status" value="1"/>
</dbReference>
<protein>
    <recommendedName>
        <fullName evidence="4">Pseudouridine synthase</fullName>
        <ecNumber evidence="4">5.4.99.-</ecNumber>
    </recommendedName>
</protein>
<gene>
    <name evidence="6" type="ORF">AB1471_07185</name>
</gene>
<comment type="caution">
    <text evidence="6">The sequence shown here is derived from an EMBL/GenBank/DDBJ whole genome shotgun (WGS) entry which is preliminary data.</text>
</comment>
<dbReference type="GO" id="GO:0016853">
    <property type="term" value="F:isomerase activity"/>
    <property type="evidence" value="ECO:0007669"/>
    <property type="project" value="UniProtKB-KW"/>
</dbReference>
<dbReference type="InterPro" id="IPR006225">
    <property type="entry name" value="PsdUridine_synth_RluC/D"/>
</dbReference>
<dbReference type="NCBIfam" id="TIGR00005">
    <property type="entry name" value="rluA_subfam"/>
    <property type="match status" value="1"/>
</dbReference>
<proteinExistence type="inferred from homology"/>
<dbReference type="PROSITE" id="PS01129">
    <property type="entry name" value="PSI_RLU"/>
    <property type="match status" value="1"/>
</dbReference>
<evidence type="ECO:0000256" key="4">
    <source>
        <dbReference type="RuleBase" id="RU362028"/>
    </source>
</evidence>
<comment type="similarity">
    <text evidence="2 4">Belongs to the pseudouridine synthase RluA family.</text>
</comment>
<name>A0ABV3Q2P6_9BACL</name>
<dbReference type="InterPro" id="IPR050188">
    <property type="entry name" value="RluA_PseudoU_synthase"/>
</dbReference>
<keyword evidence="3" id="KW-0694">RNA-binding</keyword>
<evidence type="ECO:0000313" key="7">
    <source>
        <dbReference type="Proteomes" id="UP001556040"/>
    </source>
</evidence>
<dbReference type="CDD" id="cd02869">
    <property type="entry name" value="PseudoU_synth_RluA_like"/>
    <property type="match status" value="1"/>
</dbReference>
<accession>A0ABV3Q2P6</accession>
<evidence type="ECO:0000259" key="5">
    <source>
        <dbReference type="Pfam" id="PF00849"/>
    </source>
</evidence>
<dbReference type="Pfam" id="PF00849">
    <property type="entry name" value="PseudoU_synth_2"/>
    <property type="match status" value="1"/>
</dbReference>
<evidence type="ECO:0000313" key="6">
    <source>
        <dbReference type="EMBL" id="MEW9501582.1"/>
    </source>
</evidence>
<feature type="domain" description="Pseudouridine synthase RsuA/RluA-like" evidence="5">
    <location>
        <begin position="92"/>
        <end position="242"/>
    </location>
</feature>
<dbReference type="SUPFAM" id="SSF55120">
    <property type="entry name" value="Pseudouridine synthase"/>
    <property type="match status" value="1"/>
</dbReference>
<evidence type="ECO:0000256" key="1">
    <source>
        <dbReference type="ARBA" id="ARBA00000073"/>
    </source>
</evidence>
<evidence type="ECO:0000256" key="2">
    <source>
        <dbReference type="ARBA" id="ARBA00010876"/>
    </source>
</evidence>
<dbReference type="PANTHER" id="PTHR21600">
    <property type="entry name" value="MITOCHONDRIAL RNA PSEUDOURIDINE SYNTHASE"/>
    <property type="match status" value="1"/>
</dbReference>
<dbReference type="InterPro" id="IPR006224">
    <property type="entry name" value="PsdUridine_synth_RluA-like_CS"/>
</dbReference>
<dbReference type="EC" id="5.4.99.-" evidence="4"/>
<dbReference type="InterPro" id="IPR020103">
    <property type="entry name" value="PsdUridine_synth_cat_dom_sf"/>
</dbReference>
<comment type="function">
    <text evidence="4">Responsible for synthesis of pseudouridine from uracil.</text>
</comment>
<dbReference type="Gene3D" id="3.30.2350.10">
    <property type="entry name" value="Pseudouridine synthase"/>
    <property type="match status" value="1"/>
</dbReference>
<dbReference type="PANTHER" id="PTHR21600:SF35">
    <property type="entry name" value="PSEUDOURIDINE SYNTHASE"/>
    <property type="match status" value="1"/>
</dbReference>
<evidence type="ECO:0000256" key="3">
    <source>
        <dbReference type="PROSITE-ProRule" id="PRU00182"/>
    </source>
</evidence>
<keyword evidence="4 6" id="KW-0413">Isomerase</keyword>
<reference evidence="6 7" key="1">
    <citation type="journal article" date="1979" name="Int. J. Syst. Evol. Microbiol.">
        <title>Bacillus globisporus subsp. marinus subsp. nov.</title>
        <authorList>
            <person name="Liu H."/>
        </authorList>
    </citation>
    <scope>NUCLEOTIDE SEQUENCE [LARGE SCALE GENOMIC DNA]</scope>
    <source>
        <strain evidence="6 7">DSM 1297</strain>
    </source>
</reference>
<dbReference type="EMBL" id="JBFMIA010000004">
    <property type="protein sequence ID" value="MEW9501582.1"/>
    <property type="molecule type" value="Genomic_DNA"/>
</dbReference>
<dbReference type="Proteomes" id="UP001556040">
    <property type="component" value="Unassembled WGS sequence"/>
</dbReference>